<dbReference type="InterPro" id="IPR017871">
    <property type="entry name" value="ABC_transporter-like_CS"/>
</dbReference>
<keyword evidence="8" id="KW-1278">Translocase</keyword>
<keyword evidence="6" id="KW-0547">Nucleotide-binding</keyword>
<dbReference type="SMART" id="SM00382">
    <property type="entry name" value="AAA"/>
    <property type="match status" value="2"/>
</dbReference>
<protein>
    <submittedName>
        <fullName evidence="16">Uncharacterized protein</fullName>
    </submittedName>
</protein>
<feature type="compositionally biased region" description="Basic and acidic residues" evidence="12">
    <location>
        <begin position="32"/>
        <end position="60"/>
    </location>
</feature>
<dbReference type="FunFam" id="3.40.50.300:FF:000205">
    <property type="entry name" value="ABC transporter B family member 4"/>
    <property type="match status" value="1"/>
</dbReference>
<evidence type="ECO:0000256" key="5">
    <source>
        <dbReference type="ARBA" id="ARBA00022737"/>
    </source>
</evidence>
<dbReference type="CDD" id="cd18578">
    <property type="entry name" value="ABC_6TM_Pgp_ABCB1_D2_like"/>
    <property type="match status" value="1"/>
</dbReference>
<dbReference type="PANTHER" id="PTHR43394:SF27">
    <property type="entry name" value="ATP-DEPENDENT TRANSLOCASE ABCB1-LIKE"/>
    <property type="match status" value="1"/>
</dbReference>
<keyword evidence="4 13" id="KW-0812">Transmembrane</keyword>
<dbReference type="InterPro" id="IPR003593">
    <property type="entry name" value="AAA+_ATPase"/>
</dbReference>
<feature type="transmembrane region" description="Helical" evidence="13">
    <location>
        <begin position="801"/>
        <end position="826"/>
    </location>
</feature>
<keyword evidence="11" id="KW-0325">Glycoprotein</keyword>
<reference evidence="16" key="1">
    <citation type="submission" date="2019-08" db="EMBL/GenBank/DDBJ databases">
        <title>The improved chromosome-level genome for the pearl oyster Pinctada fucata martensii using PacBio sequencing and Hi-C.</title>
        <authorList>
            <person name="Zheng Z."/>
        </authorList>
    </citation>
    <scope>NUCLEOTIDE SEQUENCE</scope>
    <source>
        <strain evidence="16">ZZ-2019</strain>
        <tissue evidence="16">Adductor muscle</tissue>
    </source>
</reference>
<dbReference type="GO" id="GO:0005524">
    <property type="term" value="F:ATP binding"/>
    <property type="evidence" value="ECO:0007669"/>
    <property type="project" value="UniProtKB-KW"/>
</dbReference>
<feature type="domain" description="ABC transmembrane type-1" evidence="15">
    <location>
        <begin position="84"/>
        <end position="434"/>
    </location>
</feature>
<keyword evidence="3" id="KW-0813">Transport</keyword>
<comment type="caution">
    <text evidence="16">The sequence shown here is derived from an EMBL/GenBank/DDBJ whole genome shotgun (WGS) entry which is preliminary data.</text>
</comment>
<dbReference type="SUPFAM" id="SSF90123">
    <property type="entry name" value="ABC transporter transmembrane region"/>
    <property type="match status" value="2"/>
</dbReference>
<evidence type="ECO:0000256" key="8">
    <source>
        <dbReference type="ARBA" id="ARBA00022967"/>
    </source>
</evidence>
<evidence type="ECO:0000313" key="17">
    <source>
        <dbReference type="Proteomes" id="UP001186944"/>
    </source>
</evidence>
<feature type="transmembrane region" description="Helical" evidence="13">
    <location>
        <begin position="405"/>
        <end position="426"/>
    </location>
</feature>
<keyword evidence="10 13" id="KW-0472">Membrane</keyword>
<keyword evidence="7" id="KW-0067">ATP-binding</keyword>
<feature type="transmembrane region" description="Helical" evidence="13">
    <location>
        <begin position="1031"/>
        <end position="1056"/>
    </location>
</feature>
<evidence type="ECO:0000256" key="4">
    <source>
        <dbReference type="ARBA" id="ARBA00022692"/>
    </source>
</evidence>
<sequence>MNGVGPDEKHGRLPPLGNDSEDDGLTRASTADPDKAIVDVKNGDVKGKDGKKEGKDEKKEEEMQQVGLLEVFKFADCADVILIILGILCAVGHGTALPAMIIVFGDMIDLFVDSGIYETFLNSITNYLSSASLTVAMGIENPRMIYDRKSDIFSYYSTDYSLNITNNNTFLEPVDKAIQYDLLATMETFAIYYIIIACGVLVLGYGQVAFWALAAERQTHRIRLRFFQNIMRQEIGWFDTHEIGELNTRMTDDINKIHAGIGDKMGQFFQWFAGFLAGFIIGFIYGWKLTLVITAISPLLAVTGWIMNKAMSSMTDKELAAYAKAGAIAEEVLGAIRTVVAFGGQEKESQRYKKHLDEAKAFGIKKGLTNGWTVGLIWLIMFAAYGLGFWYGAKLTRDDPNDNTIGSVIIVFFSVLIGAFSIGNAAPHLQSLATARGAAFKIYALIAQVPDIDSSSEEGLKPPTITGNLEYRNVEFTYPARKEVKVLKGVSLSVERGQTMALVGSSGCGKSTMVQLMMRFYDPEAGSVHLDGKNLKDLNVKWLRQHIGLVGQEPVLFGTTIAENIRYGRENVTQNEIEQCAKMANAHDFIRNLPDGYETLVGERGAQLSGGQKQRVAIARALVRDPKILLLDEATSALDTESEAVVQEALDKARAGRTTLVIAHRLSTIKTADKIAGFKEGVITELGTHDELMKKGGVYATLVQMQTRDVDEEEEELIAEFTGKAIDRPKTGRQLSRQQSHTHDVIDTKESLSPKKSDTKEKKDKKGKKDKDKKEGDDDDEDEKPPDASMFRVLRMNAPEWYLILFGCLAAIVNGGVQPAFAVIFAEILGVFAETDLDKQKEEVNMYVIILVALGVGSFFTYFLQGYLFGISGENLTSRLRDLVFRAMLRQEIKFFDNKKNNTGALCTRLATDASQVQGASGIRLGVLVTNIANMGTAMVIAFIYGWKLTLVILAFVPIIGIGGALQMKMMAGVAGQNKEALEGAGKVAVESVENIRTVASLTKEDTMYRLYLSQLEIPYKSALKKLHGSALAFSFSQSVIFFAYAAAFYFGAYLIRENEMTFEDVFKVFSAIVFGAMAVGQASSFAPDAGKAATSAAHIFFLLDATPEIDSYSEEGEKPDHVSSAVKFQNVRFRYPTRPDVEVLQGLDVGVEPGETLALVGASGCGKSTTVQLMERFYDPEEGNVTLGAKNIKSMNVQWLRRQIGIVSQEPILFDASIAENIAYGDNFRDVSMDEIITAARNANIHNFISSLPNGYDTNVGDKGTQLSGGQKQRVAIARALVRSPKILLLDEATSALDTESEKIVQEALDKAREGRTCIVIAHRLSTIQNADKICVIKHGQVTEQGRHSDLMGKQGIYYRLVTTAQSRGK</sequence>
<evidence type="ECO:0000256" key="1">
    <source>
        <dbReference type="ARBA" id="ARBA00004141"/>
    </source>
</evidence>
<feature type="domain" description="ABC transporter" evidence="14">
    <location>
        <begin position="1127"/>
        <end position="1365"/>
    </location>
</feature>
<evidence type="ECO:0000256" key="11">
    <source>
        <dbReference type="ARBA" id="ARBA00023180"/>
    </source>
</evidence>
<dbReference type="Gene3D" id="1.20.1560.10">
    <property type="entry name" value="ABC transporter type 1, transmembrane domain"/>
    <property type="match status" value="1"/>
</dbReference>
<feature type="region of interest" description="Disordered" evidence="12">
    <location>
        <begin position="1"/>
        <end position="60"/>
    </location>
</feature>
<dbReference type="CDD" id="cd18577">
    <property type="entry name" value="ABC_6TM_Pgp_ABCB1_D1_like"/>
    <property type="match status" value="1"/>
</dbReference>
<dbReference type="InterPro" id="IPR027417">
    <property type="entry name" value="P-loop_NTPase"/>
</dbReference>
<proteinExistence type="inferred from homology"/>
<evidence type="ECO:0000256" key="13">
    <source>
        <dbReference type="SAM" id="Phobius"/>
    </source>
</evidence>
<evidence type="ECO:0000313" key="16">
    <source>
        <dbReference type="EMBL" id="KAK3108334.1"/>
    </source>
</evidence>
<dbReference type="InterPro" id="IPR011527">
    <property type="entry name" value="ABC1_TM_dom"/>
</dbReference>
<dbReference type="EMBL" id="VSWD01000001">
    <property type="protein sequence ID" value="KAK3108334.1"/>
    <property type="molecule type" value="Genomic_DNA"/>
</dbReference>
<dbReference type="InterPro" id="IPR036640">
    <property type="entry name" value="ABC1_TM_sf"/>
</dbReference>
<dbReference type="PROSITE" id="PS50893">
    <property type="entry name" value="ABC_TRANSPORTER_2"/>
    <property type="match status" value="2"/>
</dbReference>
<dbReference type="InterPro" id="IPR039421">
    <property type="entry name" value="Type_1_exporter"/>
</dbReference>
<feature type="domain" description="ABC transmembrane type-1" evidence="15">
    <location>
        <begin position="805"/>
        <end position="1092"/>
    </location>
</feature>
<dbReference type="PROSITE" id="PS50929">
    <property type="entry name" value="ABC_TM1F"/>
    <property type="match status" value="2"/>
</dbReference>
<dbReference type="InterPro" id="IPR003439">
    <property type="entry name" value="ABC_transporter-like_ATP-bd"/>
</dbReference>
<feature type="compositionally biased region" description="Basic and acidic residues" evidence="12">
    <location>
        <begin position="741"/>
        <end position="776"/>
    </location>
</feature>
<evidence type="ECO:0000256" key="12">
    <source>
        <dbReference type="SAM" id="MobiDB-lite"/>
    </source>
</evidence>
<dbReference type="PROSITE" id="PS00211">
    <property type="entry name" value="ABC_TRANSPORTER_1"/>
    <property type="match status" value="2"/>
</dbReference>
<feature type="transmembrane region" description="Helical" evidence="13">
    <location>
        <begin position="372"/>
        <end position="393"/>
    </location>
</feature>
<comment type="subcellular location">
    <subcellularLocation>
        <location evidence="1">Membrane</location>
        <topology evidence="1">Multi-pass membrane protein</topology>
    </subcellularLocation>
</comment>
<name>A0AA88YN43_PINIB</name>
<feature type="region of interest" description="Disordered" evidence="12">
    <location>
        <begin position="728"/>
        <end position="787"/>
    </location>
</feature>
<gene>
    <name evidence="16" type="ORF">FSP39_005774</name>
</gene>
<dbReference type="CDD" id="cd03249">
    <property type="entry name" value="ABC_MTABC3_MDL1_MDL2"/>
    <property type="match status" value="2"/>
</dbReference>
<organism evidence="16 17">
    <name type="scientific">Pinctada imbricata</name>
    <name type="common">Atlantic pearl-oyster</name>
    <name type="synonym">Pinctada martensii</name>
    <dbReference type="NCBI Taxonomy" id="66713"/>
    <lineage>
        <taxon>Eukaryota</taxon>
        <taxon>Metazoa</taxon>
        <taxon>Spiralia</taxon>
        <taxon>Lophotrochozoa</taxon>
        <taxon>Mollusca</taxon>
        <taxon>Bivalvia</taxon>
        <taxon>Autobranchia</taxon>
        <taxon>Pteriomorphia</taxon>
        <taxon>Pterioida</taxon>
        <taxon>Pterioidea</taxon>
        <taxon>Pteriidae</taxon>
        <taxon>Pinctada</taxon>
    </lineage>
</organism>
<evidence type="ECO:0000256" key="6">
    <source>
        <dbReference type="ARBA" id="ARBA00022741"/>
    </source>
</evidence>
<evidence type="ECO:0000259" key="14">
    <source>
        <dbReference type="PROSITE" id="PS50893"/>
    </source>
</evidence>
<keyword evidence="17" id="KW-1185">Reference proteome</keyword>
<accession>A0AA88YN43</accession>
<dbReference type="SUPFAM" id="SSF52540">
    <property type="entry name" value="P-loop containing nucleoside triphosphate hydrolases"/>
    <property type="match status" value="2"/>
</dbReference>
<dbReference type="GO" id="GO:0015421">
    <property type="term" value="F:ABC-type oligopeptide transporter activity"/>
    <property type="evidence" value="ECO:0007669"/>
    <property type="project" value="TreeGrafter"/>
</dbReference>
<dbReference type="Proteomes" id="UP001186944">
    <property type="component" value="Unassembled WGS sequence"/>
</dbReference>
<keyword evidence="5" id="KW-0677">Repeat</keyword>
<evidence type="ECO:0000259" key="15">
    <source>
        <dbReference type="PROSITE" id="PS50929"/>
    </source>
</evidence>
<evidence type="ECO:0000256" key="7">
    <source>
        <dbReference type="ARBA" id="ARBA00022840"/>
    </source>
</evidence>
<dbReference type="FunFam" id="3.40.50.300:FF:000479">
    <property type="entry name" value="Multidrug resistance protein 1A"/>
    <property type="match status" value="1"/>
</dbReference>
<feature type="domain" description="ABC transporter" evidence="14">
    <location>
        <begin position="469"/>
        <end position="705"/>
    </location>
</feature>
<feature type="transmembrane region" description="Helical" evidence="13">
    <location>
        <begin position="951"/>
        <end position="968"/>
    </location>
</feature>
<feature type="transmembrane region" description="Helical" evidence="13">
    <location>
        <begin position="190"/>
        <end position="215"/>
    </location>
</feature>
<dbReference type="PANTHER" id="PTHR43394">
    <property type="entry name" value="ATP-DEPENDENT PERMEASE MDL1, MITOCHONDRIAL"/>
    <property type="match status" value="1"/>
</dbReference>
<evidence type="ECO:0000256" key="9">
    <source>
        <dbReference type="ARBA" id="ARBA00022989"/>
    </source>
</evidence>
<keyword evidence="9 13" id="KW-1133">Transmembrane helix</keyword>
<evidence type="ECO:0000256" key="10">
    <source>
        <dbReference type="ARBA" id="ARBA00023136"/>
    </source>
</evidence>
<dbReference type="GO" id="GO:0090374">
    <property type="term" value="P:oligopeptide export from mitochondrion"/>
    <property type="evidence" value="ECO:0007669"/>
    <property type="project" value="TreeGrafter"/>
</dbReference>
<feature type="transmembrane region" description="Helical" evidence="13">
    <location>
        <begin position="80"/>
        <end position="104"/>
    </location>
</feature>
<feature type="compositionally biased region" description="Basic and acidic residues" evidence="12">
    <location>
        <begin position="1"/>
        <end position="11"/>
    </location>
</feature>
<dbReference type="Pfam" id="PF00664">
    <property type="entry name" value="ABC_membrane"/>
    <property type="match status" value="2"/>
</dbReference>
<evidence type="ECO:0000256" key="2">
    <source>
        <dbReference type="ARBA" id="ARBA00007577"/>
    </source>
</evidence>
<comment type="similarity">
    <text evidence="2">Belongs to the ABC transporter superfamily. ABCB family. Multidrug resistance exporter (TC 3.A.1.201) subfamily.</text>
</comment>
<dbReference type="GO" id="GO:0016887">
    <property type="term" value="F:ATP hydrolysis activity"/>
    <property type="evidence" value="ECO:0007669"/>
    <property type="project" value="InterPro"/>
</dbReference>
<feature type="transmembrane region" description="Helical" evidence="13">
    <location>
        <begin position="291"/>
        <end position="308"/>
    </location>
</feature>
<dbReference type="GO" id="GO:0005743">
    <property type="term" value="C:mitochondrial inner membrane"/>
    <property type="evidence" value="ECO:0007669"/>
    <property type="project" value="TreeGrafter"/>
</dbReference>
<dbReference type="Gene3D" id="3.40.50.300">
    <property type="entry name" value="P-loop containing nucleotide triphosphate hydrolases"/>
    <property type="match status" value="2"/>
</dbReference>
<dbReference type="Pfam" id="PF00005">
    <property type="entry name" value="ABC_tran"/>
    <property type="match status" value="2"/>
</dbReference>
<feature type="transmembrane region" description="Helical" evidence="13">
    <location>
        <begin position="268"/>
        <end position="285"/>
    </location>
</feature>
<feature type="transmembrane region" description="Helical" evidence="13">
    <location>
        <begin position="846"/>
        <end position="871"/>
    </location>
</feature>
<dbReference type="FunFam" id="1.20.1560.10:FF:000046">
    <property type="entry name" value="ATP-binding cassette subfamily B member 11"/>
    <property type="match status" value="1"/>
</dbReference>
<evidence type="ECO:0000256" key="3">
    <source>
        <dbReference type="ARBA" id="ARBA00022448"/>
    </source>
</evidence>